<dbReference type="PANTHER" id="PTHR11592">
    <property type="entry name" value="GLUTATHIONE PEROXIDASE"/>
    <property type="match status" value="1"/>
</dbReference>
<dbReference type="Gene3D" id="3.40.30.10">
    <property type="entry name" value="Glutaredoxin"/>
    <property type="match status" value="1"/>
</dbReference>
<sequence length="176" mass="20072">MINGTEQIQSNTSSLYELSAIDINGQNVSLKNFNNKKAIIVVNVACKCGLTSGHYTQLVELYKQYKSQGLEVLAFPCNQFGEQEPWAESEILSYTQKTFNVDFPLFSKIDVNGENTHPVYKYLRRNSELFQNNSATKIPWNFAKFLIDGKTGKVISYFSPKVNPNEMEQQIKQLLQ</sequence>
<organism evidence="7 8">
    <name type="scientific">Tetrahymena thermophila (strain SB210)</name>
    <dbReference type="NCBI Taxonomy" id="312017"/>
    <lineage>
        <taxon>Eukaryota</taxon>
        <taxon>Sar</taxon>
        <taxon>Alveolata</taxon>
        <taxon>Ciliophora</taxon>
        <taxon>Intramacronucleata</taxon>
        <taxon>Oligohymenophorea</taxon>
        <taxon>Hymenostomatida</taxon>
        <taxon>Tetrahymenina</taxon>
        <taxon>Tetrahymenidae</taxon>
        <taxon>Tetrahymena</taxon>
    </lineage>
</organism>
<dbReference type="HOGENOM" id="CLU_029507_0_1_1"/>
<dbReference type="PROSITE" id="PS51352">
    <property type="entry name" value="THIOREDOXIN_2"/>
    <property type="match status" value="1"/>
</dbReference>
<dbReference type="GO" id="GO:0004601">
    <property type="term" value="F:peroxidase activity"/>
    <property type="evidence" value="ECO:0007669"/>
    <property type="project" value="UniProtKB-KW"/>
</dbReference>
<dbReference type="Pfam" id="PF00255">
    <property type="entry name" value="GSHPx"/>
    <property type="match status" value="1"/>
</dbReference>
<dbReference type="InParanoid" id="Q22E61"/>
<reference evidence="8" key="1">
    <citation type="journal article" date="2006" name="PLoS Biol.">
        <title>Macronuclear genome sequence of the ciliate Tetrahymena thermophila, a model eukaryote.</title>
        <authorList>
            <person name="Eisen J.A."/>
            <person name="Coyne R.S."/>
            <person name="Wu M."/>
            <person name="Wu D."/>
            <person name="Thiagarajan M."/>
            <person name="Wortman J.R."/>
            <person name="Badger J.H."/>
            <person name="Ren Q."/>
            <person name="Amedeo P."/>
            <person name="Jones K.M."/>
            <person name="Tallon L.J."/>
            <person name="Delcher A.L."/>
            <person name="Salzberg S.L."/>
            <person name="Silva J.C."/>
            <person name="Haas B.J."/>
            <person name="Majoros W.H."/>
            <person name="Farzad M."/>
            <person name="Carlton J.M."/>
            <person name="Smith R.K. Jr."/>
            <person name="Garg J."/>
            <person name="Pearlman R.E."/>
            <person name="Karrer K.M."/>
            <person name="Sun L."/>
            <person name="Manning G."/>
            <person name="Elde N.C."/>
            <person name="Turkewitz A.P."/>
            <person name="Asai D.J."/>
            <person name="Wilkes D.E."/>
            <person name="Wang Y."/>
            <person name="Cai H."/>
            <person name="Collins K."/>
            <person name="Stewart B.A."/>
            <person name="Lee S.R."/>
            <person name="Wilamowska K."/>
            <person name="Weinberg Z."/>
            <person name="Ruzzo W.L."/>
            <person name="Wloga D."/>
            <person name="Gaertig J."/>
            <person name="Frankel J."/>
            <person name="Tsao C.-C."/>
            <person name="Gorovsky M.A."/>
            <person name="Keeling P.J."/>
            <person name="Waller R.F."/>
            <person name="Patron N.J."/>
            <person name="Cherry J.M."/>
            <person name="Stover N.A."/>
            <person name="Krieger C.J."/>
            <person name="del Toro C."/>
            <person name="Ryder H.F."/>
            <person name="Williamson S.C."/>
            <person name="Barbeau R.A."/>
            <person name="Hamilton E.P."/>
            <person name="Orias E."/>
        </authorList>
    </citation>
    <scope>NUCLEOTIDE SEQUENCE [LARGE SCALE GENOMIC DNA]</scope>
    <source>
        <strain evidence="8">SB210</strain>
    </source>
</reference>
<evidence type="ECO:0000313" key="8">
    <source>
        <dbReference type="Proteomes" id="UP000009168"/>
    </source>
</evidence>
<evidence type="ECO:0000256" key="1">
    <source>
        <dbReference type="ARBA" id="ARBA00006926"/>
    </source>
</evidence>
<dbReference type="GeneID" id="7835280"/>
<comment type="similarity">
    <text evidence="1 5">Belongs to the glutathione peroxidase family.</text>
</comment>
<dbReference type="KEGG" id="tet:TTHERM_00895660"/>
<dbReference type="SUPFAM" id="SSF52833">
    <property type="entry name" value="Thioredoxin-like"/>
    <property type="match status" value="1"/>
</dbReference>
<evidence type="ECO:0000313" key="7">
    <source>
        <dbReference type="EMBL" id="EAR83553.3"/>
    </source>
</evidence>
<dbReference type="GO" id="GO:0006979">
    <property type="term" value="P:response to oxidative stress"/>
    <property type="evidence" value="ECO:0007669"/>
    <property type="project" value="InterPro"/>
</dbReference>
<proteinExistence type="inferred from homology"/>
<dbReference type="Proteomes" id="UP000009168">
    <property type="component" value="Unassembled WGS sequence"/>
</dbReference>
<accession>Q22E61</accession>
<name>Q22E61_TETTS</name>
<dbReference type="InterPro" id="IPR029760">
    <property type="entry name" value="GPX_CS"/>
</dbReference>
<dbReference type="STRING" id="312017.Q22E61"/>
<evidence type="ECO:0000259" key="6">
    <source>
        <dbReference type="PROSITE" id="PS51352"/>
    </source>
</evidence>
<dbReference type="PRINTS" id="PR01011">
    <property type="entry name" value="GLUTPROXDASE"/>
</dbReference>
<evidence type="ECO:0000256" key="4">
    <source>
        <dbReference type="PIRSR" id="PIRSR000303-1"/>
    </source>
</evidence>
<keyword evidence="3 5" id="KW-0560">Oxidoreductase</keyword>
<dbReference type="InterPro" id="IPR036249">
    <property type="entry name" value="Thioredoxin-like_sf"/>
</dbReference>
<protein>
    <recommendedName>
        <fullName evidence="5">Glutathione peroxidase</fullName>
    </recommendedName>
</protein>
<dbReference type="PROSITE" id="PS00763">
    <property type="entry name" value="GLUTATHIONE_PEROXID_2"/>
    <property type="match status" value="1"/>
</dbReference>
<dbReference type="OrthoDB" id="446890at2759"/>
<dbReference type="InterPro" id="IPR013766">
    <property type="entry name" value="Thioredoxin_domain"/>
</dbReference>
<dbReference type="PROSITE" id="PS51355">
    <property type="entry name" value="GLUTATHIONE_PEROXID_3"/>
    <property type="match status" value="1"/>
</dbReference>
<dbReference type="PIRSF" id="PIRSF000303">
    <property type="entry name" value="Glutathion_perox"/>
    <property type="match status" value="1"/>
</dbReference>
<dbReference type="OMA" id="PTWNFCK"/>
<dbReference type="FunFam" id="3.40.30.10:FF:000010">
    <property type="entry name" value="Glutathione peroxidase"/>
    <property type="match status" value="1"/>
</dbReference>
<dbReference type="AlphaFoldDB" id="Q22E61"/>
<dbReference type="EMBL" id="GG662758">
    <property type="protein sequence ID" value="EAR83553.3"/>
    <property type="molecule type" value="Genomic_DNA"/>
</dbReference>
<dbReference type="eggNOG" id="KOG1651">
    <property type="taxonomic scope" value="Eukaryota"/>
</dbReference>
<dbReference type="InterPro" id="IPR000889">
    <property type="entry name" value="Glutathione_peroxidase"/>
</dbReference>
<dbReference type="FunCoup" id="Q22E61">
    <property type="interactions" value="197"/>
</dbReference>
<dbReference type="CDD" id="cd00340">
    <property type="entry name" value="GSH_Peroxidase"/>
    <property type="match status" value="1"/>
</dbReference>
<dbReference type="RefSeq" id="XP_001031216.3">
    <property type="nucleotide sequence ID" value="XM_001031216.4"/>
</dbReference>
<feature type="active site" evidence="4">
    <location>
        <position position="48"/>
    </location>
</feature>
<dbReference type="PANTHER" id="PTHR11592:SF132">
    <property type="entry name" value="GLUTATHIONE PEROXIDASE 7, CHLOROPLASTIC-RELATED"/>
    <property type="match status" value="1"/>
</dbReference>
<keyword evidence="8" id="KW-1185">Reference proteome</keyword>
<evidence type="ECO:0000256" key="5">
    <source>
        <dbReference type="RuleBase" id="RU000499"/>
    </source>
</evidence>
<evidence type="ECO:0000256" key="3">
    <source>
        <dbReference type="ARBA" id="ARBA00023002"/>
    </source>
</evidence>
<evidence type="ECO:0000256" key="2">
    <source>
        <dbReference type="ARBA" id="ARBA00022559"/>
    </source>
</evidence>
<feature type="domain" description="Thioredoxin" evidence="6">
    <location>
        <begin position="9"/>
        <end position="176"/>
    </location>
</feature>
<keyword evidence="2 5" id="KW-0575">Peroxidase</keyword>
<gene>
    <name evidence="7" type="ORF">TTHERM_00895660</name>
</gene>